<protein>
    <submittedName>
        <fullName evidence="1">Uncharacterized protein</fullName>
    </submittedName>
</protein>
<sequence>MPIHLPADLSRWWRLRTDVDPESPAGRTLADPNEPESRYASRIGADAWFATEGADRHEIIEHDYRSSDEEMVTIIGILDERMMS</sequence>
<evidence type="ECO:0000313" key="2">
    <source>
        <dbReference type="Proteomes" id="UP001163223"/>
    </source>
</evidence>
<dbReference type="EMBL" id="CP113520">
    <property type="protein sequence ID" value="WAJ31239.1"/>
    <property type="molecule type" value="Genomic_DNA"/>
</dbReference>
<keyword evidence="2" id="KW-1185">Reference proteome</keyword>
<proteinExistence type="predicted"/>
<accession>A0ACD4NWZ9</accession>
<organism evidence="1 2">
    <name type="scientific">Antarcticirhabdus aurantiaca</name>
    <dbReference type="NCBI Taxonomy" id="2606717"/>
    <lineage>
        <taxon>Bacteria</taxon>
        <taxon>Pseudomonadati</taxon>
        <taxon>Pseudomonadota</taxon>
        <taxon>Alphaproteobacteria</taxon>
        <taxon>Hyphomicrobiales</taxon>
        <taxon>Aurantimonadaceae</taxon>
        <taxon>Antarcticirhabdus</taxon>
    </lineage>
</organism>
<name>A0ACD4NWZ9_9HYPH</name>
<dbReference type="Proteomes" id="UP001163223">
    <property type="component" value="Chromosome"/>
</dbReference>
<reference evidence="1" key="1">
    <citation type="submission" date="2022-11" db="EMBL/GenBank/DDBJ databases">
        <title>beta-Carotene-producing bacterium, Jeongeuplla avenae sp. nov., alleviates the salt stress of Arabidopsis seedlings.</title>
        <authorList>
            <person name="Jiang L."/>
            <person name="Lee J."/>
        </authorList>
    </citation>
    <scope>NUCLEOTIDE SEQUENCE</scope>
    <source>
        <strain evidence="1">DY_R2A_6</strain>
    </source>
</reference>
<gene>
    <name evidence="1" type="ORF">OXU80_13985</name>
</gene>
<evidence type="ECO:0000313" key="1">
    <source>
        <dbReference type="EMBL" id="WAJ31239.1"/>
    </source>
</evidence>